<evidence type="ECO:0000259" key="5">
    <source>
        <dbReference type="PROSITE" id="PS50280"/>
    </source>
</evidence>
<evidence type="ECO:0000256" key="3">
    <source>
        <dbReference type="ARBA" id="ARBA00022691"/>
    </source>
</evidence>
<dbReference type="Gene3D" id="3.90.1420.10">
    <property type="entry name" value="Rubisco LSMT, substrate-binding domain"/>
    <property type="match status" value="1"/>
</dbReference>
<keyword evidence="1" id="KW-0489">Methyltransferase</keyword>
<feature type="compositionally biased region" description="Basic and acidic residues" evidence="4">
    <location>
        <begin position="482"/>
        <end position="491"/>
    </location>
</feature>
<dbReference type="InterPro" id="IPR036464">
    <property type="entry name" value="Rubisco_LSMT_subst-bd_sf"/>
</dbReference>
<accession>A0AAD6XTJ4</accession>
<evidence type="ECO:0000313" key="7">
    <source>
        <dbReference type="Proteomes" id="UP001222325"/>
    </source>
</evidence>
<dbReference type="Pfam" id="PF09273">
    <property type="entry name" value="Rubis-subs-bind"/>
    <property type="match status" value="1"/>
</dbReference>
<reference evidence="6" key="1">
    <citation type="submission" date="2023-03" db="EMBL/GenBank/DDBJ databases">
        <title>Massive genome expansion in bonnet fungi (Mycena s.s.) driven by repeated elements and novel gene families across ecological guilds.</title>
        <authorList>
            <consortium name="Lawrence Berkeley National Laboratory"/>
            <person name="Harder C.B."/>
            <person name="Miyauchi S."/>
            <person name="Viragh M."/>
            <person name="Kuo A."/>
            <person name="Thoen E."/>
            <person name="Andreopoulos B."/>
            <person name="Lu D."/>
            <person name="Skrede I."/>
            <person name="Drula E."/>
            <person name="Henrissat B."/>
            <person name="Morin E."/>
            <person name="Kohler A."/>
            <person name="Barry K."/>
            <person name="LaButti K."/>
            <person name="Morin E."/>
            <person name="Salamov A."/>
            <person name="Lipzen A."/>
            <person name="Mereny Z."/>
            <person name="Hegedus B."/>
            <person name="Baldrian P."/>
            <person name="Stursova M."/>
            <person name="Weitz H."/>
            <person name="Taylor A."/>
            <person name="Grigoriev I.V."/>
            <person name="Nagy L.G."/>
            <person name="Martin F."/>
            <person name="Kauserud H."/>
        </authorList>
    </citation>
    <scope>NUCLEOTIDE SEQUENCE</scope>
    <source>
        <strain evidence="6">CBHHK173m</strain>
    </source>
</reference>
<evidence type="ECO:0000256" key="2">
    <source>
        <dbReference type="ARBA" id="ARBA00022679"/>
    </source>
</evidence>
<sequence>MADVSGLLSWFQANGGSLDASVGFKMFLGCGRGAVALADIPEGHVLFTIPRGLLLSTETSGLPGNVGFERWKTAKMHIGWAGLILCMMWETAQGPRSRWAQYLGSLPTAFDTPMFWSDLELEQLKGTSVVGKLGKEDAERDFTEKLIPLVRSRPDLFPPETIPQYYTLEIYHVMGSRILSRSFNVEKDEPEEEEREEGETPAEEDGADASGEDGVGNTSLGSAMEVDGEVPSVHSDDSESDEDEDEDEPSAVAMVPLADMLNAQYGSENAKLFYEKDVLRMMSTKSIPLGEQIWNTYGDLPNAELLRRYGHVDLLPLPGFPDALGNPGDIVELPADLAVPSDADADAIKARIDWWLEQGGDDVLVLESDLEIPPALASLIRLLRLPVPEWEKAVAKDKPPKPVLDAEVLGVVRTVLERRRDAYPTPLAEDLLLLGAPDADLLPLHTRHALIVRIGEKRIIEGALQKVAGLLAAGDGKRKRKGREEEGEGRAGKTKTRRRG</sequence>
<dbReference type="Proteomes" id="UP001222325">
    <property type="component" value="Unassembled WGS sequence"/>
</dbReference>
<name>A0AAD6XTJ4_9AGAR</name>
<protein>
    <submittedName>
        <fullName evidence="6">SET domain-containing protein</fullName>
    </submittedName>
</protein>
<evidence type="ECO:0000256" key="4">
    <source>
        <dbReference type="SAM" id="MobiDB-lite"/>
    </source>
</evidence>
<dbReference type="SUPFAM" id="SSF82199">
    <property type="entry name" value="SET domain"/>
    <property type="match status" value="1"/>
</dbReference>
<feature type="region of interest" description="Disordered" evidence="4">
    <location>
        <begin position="183"/>
        <end position="249"/>
    </location>
</feature>
<dbReference type="AlphaFoldDB" id="A0AAD6XTJ4"/>
<dbReference type="InterPro" id="IPR050600">
    <property type="entry name" value="SETD3_SETD6_MTase"/>
</dbReference>
<dbReference type="InterPro" id="IPR001214">
    <property type="entry name" value="SET_dom"/>
</dbReference>
<proteinExistence type="predicted"/>
<feature type="compositionally biased region" description="Acidic residues" evidence="4">
    <location>
        <begin position="188"/>
        <end position="211"/>
    </location>
</feature>
<comment type="caution">
    <text evidence="6">The sequence shown here is derived from an EMBL/GenBank/DDBJ whole genome shotgun (WGS) entry which is preliminary data.</text>
</comment>
<dbReference type="GO" id="GO:0005634">
    <property type="term" value="C:nucleus"/>
    <property type="evidence" value="ECO:0007669"/>
    <property type="project" value="TreeGrafter"/>
</dbReference>
<dbReference type="SUPFAM" id="SSF81822">
    <property type="entry name" value="RuBisCo LSMT C-terminal, substrate-binding domain"/>
    <property type="match status" value="1"/>
</dbReference>
<dbReference type="InterPro" id="IPR046341">
    <property type="entry name" value="SET_dom_sf"/>
</dbReference>
<feature type="domain" description="SET" evidence="5">
    <location>
        <begin position="20"/>
        <end position="298"/>
    </location>
</feature>
<gene>
    <name evidence="6" type="ORF">B0H15DRAFT_834800</name>
</gene>
<keyword evidence="2" id="KW-0808">Transferase</keyword>
<evidence type="ECO:0000256" key="1">
    <source>
        <dbReference type="ARBA" id="ARBA00022603"/>
    </source>
</evidence>
<dbReference type="EMBL" id="JARJCN010000019">
    <property type="protein sequence ID" value="KAJ7091963.1"/>
    <property type="molecule type" value="Genomic_DNA"/>
</dbReference>
<keyword evidence="7" id="KW-1185">Reference proteome</keyword>
<dbReference type="PANTHER" id="PTHR13271:SF34">
    <property type="entry name" value="N-LYSINE METHYLTRANSFERASE SETD6"/>
    <property type="match status" value="1"/>
</dbReference>
<dbReference type="PANTHER" id="PTHR13271">
    <property type="entry name" value="UNCHARACTERIZED PUTATIVE METHYLTRANSFERASE"/>
    <property type="match status" value="1"/>
</dbReference>
<dbReference type="GO" id="GO:0016279">
    <property type="term" value="F:protein-lysine N-methyltransferase activity"/>
    <property type="evidence" value="ECO:0007669"/>
    <property type="project" value="UniProtKB-ARBA"/>
</dbReference>
<feature type="region of interest" description="Disordered" evidence="4">
    <location>
        <begin position="474"/>
        <end position="500"/>
    </location>
</feature>
<dbReference type="InterPro" id="IPR015353">
    <property type="entry name" value="Rubisco_LSMT_subst-bd"/>
</dbReference>
<feature type="compositionally biased region" description="Acidic residues" evidence="4">
    <location>
        <begin position="238"/>
        <end position="249"/>
    </location>
</feature>
<dbReference type="Gene3D" id="3.90.1410.10">
    <property type="entry name" value="set domain protein methyltransferase, domain 1"/>
    <property type="match status" value="2"/>
</dbReference>
<evidence type="ECO:0000313" key="6">
    <source>
        <dbReference type="EMBL" id="KAJ7091963.1"/>
    </source>
</evidence>
<organism evidence="6 7">
    <name type="scientific">Mycena belliarum</name>
    <dbReference type="NCBI Taxonomy" id="1033014"/>
    <lineage>
        <taxon>Eukaryota</taxon>
        <taxon>Fungi</taxon>
        <taxon>Dikarya</taxon>
        <taxon>Basidiomycota</taxon>
        <taxon>Agaricomycotina</taxon>
        <taxon>Agaricomycetes</taxon>
        <taxon>Agaricomycetidae</taxon>
        <taxon>Agaricales</taxon>
        <taxon>Marasmiineae</taxon>
        <taxon>Mycenaceae</taxon>
        <taxon>Mycena</taxon>
    </lineage>
</organism>
<keyword evidence="3" id="KW-0949">S-adenosyl-L-methionine</keyword>
<dbReference type="GO" id="GO:0032259">
    <property type="term" value="P:methylation"/>
    <property type="evidence" value="ECO:0007669"/>
    <property type="project" value="UniProtKB-KW"/>
</dbReference>
<dbReference type="PROSITE" id="PS50280">
    <property type="entry name" value="SET"/>
    <property type="match status" value="1"/>
</dbReference>